<evidence type="ECO:0000256" key="2">
    <source>
        <dbReference type="ARBA" id="ARBA00008889"/>
    </source>
</evidence>
<dbReference type="Pfam" id="PF17777">
    <property type="entry name" value="RL10P_insert"/>
    <property type="match status" value="1"/>
</dbReference>
<name>A0AAV0ASN9_PHAPC</name>
<keyword evidence="8" id="KW-0687">Ribonucleoprotein</keyword>
<keyword evidence="4 6" id="KW-0963">Cytoplasm</keyword>
<dbReference type="SUPFAM" id="SSF160369">
    <property type="entry name" value="Ribosomal protein L10-like"/>
    <property type="match status" value="1"/>
</dbReference>
<dbReference type="GO" id="GO:0000956">
    <property type="term" value="P:nuclear-transcribed mRNA catabolic process"/>
    <property type="evidence" value="ECO:0007669"/>
    <property type="project" value="TreeGrafter"/>
</dbReference>
<dbReference type="PANTHER" id="PTHR45841">
    <property type="entry name" value="MRNA TURNOVER PROTEIN 4 MRTO4"/>
    <property type="match status" value="1"/>
</dbReference>
<gene>
    <name evidence="8" type="ORF">PPACK8108_LOCUS5929</name>
</gene>
<dbReference type="GO" id="GO:0003723">
    <property type="term" value="F:RNA binding"/>
    <property type="evidence" value="ECO:0007669"/>
    <property type="project" value="TreeGrafter"/>
</dbReference>
<evidence type="ECO:0000256" key="6">
    <source>
        <dbReference type="RuleBase" id="RU364039"/>
    </source>
</evidence>
<evidence type="ECO:0000256" key="3">
    <source>
        <dbReference type="ARBA" id="ARBA00011117"/>
    </source>
</evidence>
<comment type="similarity">
    <text evidence="2 6">Belongs to the universal ribosomal protein uL10 family.</text>
</comment>
<dbReference type="GO" id="GO:0030687">
    <property type="term" value="C:preribosome, large subunit precursor"/>
    <property type="evidence" value="ECO:0007669"/>
    <property type="project" value="TreeGrafter"/>
</dbReference>
<evidence type="ECO:0000313" key="9">
    <source>
        <dbReference type="Proteomes" id="UP001153365"/>
    </source>
</evidence>
<dbReference type="InterPro" id="IPR043164">
    <property type="entry name" value="Ribosomal_uL10-like_insert_sf"/>
</dbReference>
<dbReference type="Gene3D" id="3.90.105.20">
    <property type="match status" value="1"/>
</dbReference>
<dbReference type="Proteomes" id="UP001153365">
    <property type="component" value="Unassembled WGS sequence"/>
</dbReference>
<dbReference type="InterPro" id="IPR033867">
    <property type="entry name" value="Mrt4"/>
</dbReference>
<dbReference type="InterPro" id="IPR001790">
    <property type="entry name" value="Ribosomal_uL10"/>
</dbReference>
<dbReference type="CDD" id="cd05796">
    <property type="entry name" value="Ribosomal_P0_like"/>
    <property type="match status" value="1"/>
</dbReference>
<dbReference type="GO" id="GO:0005737">
    <property type="term" value="C:cytoplasm"/>
    <property type="evidence" value="ECO:0007669"/>
    <property type="project" value="UniProtKB-SubCell"/>
</dbReference>
<evidence type="ECO:0000256" key="5">
    <source>
        <dbReference type="ARBA" id="ARBA00023242"/>
    </source>
</evidence>
<dbReference type="GO" id="GO:0006364">
    <property type="term" value="P:rRNA processing"/>
    <property type="evidence" value="ECO:0007669"/>
    <property type="project" value="TreeGrafter"/>
</dbReference>
<keyword evidence="9" id="KW-1185">Reference proteome</keyword>
<dbReference type="Gene3D" id="3.30.70.1730">
    <property type="match status" value="1"/>
</dbReference>
<keyword evidence="6" id="KW-0690">Ribosome biogenesis</keyword>
<dbReference type="AlphaFoldDB" id="A0AAV0ASN9"/>
<dbReference type="InterPro" id="IPR043141">
    <property type="entry name" value="Ribosomal_uL10-like_sf"/>
</dbReference>
<comment type="subunit">
    <text evidence="3 6">Associates with the pre-60S ribosomal particle.</text>
</comment>
<dbReference type="GO" id="GO:0005840">
    <property type="term" value="C:ribosome"/>
    <property type="evidence" value="ECO:0007669"/>
    <property type="project" value="UniProtKB-KW"/>
</dbReference>
<protein>
    <recommendedName>
        <fullName evidence="6">Ribosome assembly factor mrt4</fullName>
    </recommendedName>
</protein>
<comment type="function">
    <text evidence="1 6">Component of the ribosome assembly machinery. Nuclear paralog of the ribosomal protein P0, it binds pre-60S subunits at an early stage of assembly in the nucleolus, and is replaced by P0 in cytoplasmic pre-60S subunits and mature 80S ribosomes.</text>
</comment>
<dbReference type="FunFam" id="3.30.70.1730:FF:000005">
    <property type="entry name" value="Ribosome assembly factor mrt4"/>
    <property type="match status" value="1"/>
</dbReference>
<dbReference type="Pfam" id="PF00466">
    <property type="entry name" value="Ribosomal_L10"/>
    <property type="match status" value="1"/>
</dbReference>
<feature type="domain" description="Large ribosomal subunit protein uL10-like insertion" evidence="7">
    <location>
        <begin position="125"/>
        <end position="203"/>
    </location>
</feature>
<dbReference type="GO" id="GO:0005730">
    <property type="term" value="C:nucleolus"/>
    <property type="evidence" value="ECO:0007669"/>
    <property type="project" value="UniProtKB-SubCell"/>
</dbReference>
<evidence type="ECO:0000313" key="8">
    <source>
        <dbReference type="EMBL" id="CAH7671171.1"/>
    </source>
</evidence>
<comment type="subcellular location">
    <subcellularLocation>
        <location evidence="6">Cytoplasm</location>
    </subcellularLocation>
    <subcellularLocation>
        <location evidence="6">Nucleus</location>
        <location evidence="6">Nucleolus</location>
    </subcellularLocation>
</comment>
<dbReference type="PANTHER" id="PTHR45841:SF1">
    <property type="entry name" value="MRNA TURNOVER PROTEIN 4 HOMOLOG"/>
    <property type="match status" value="1"/>
</dbReference>
<organism evidence="8 9">
    <name type="scientific">Phakopsora pachyrhizi</name>
    <name type="common">Asian soybean rust disease fungus</name>
    <dbReference type="NCBI Taxonomy" id="170000"/>
    <lineage>
        <taxon>Eukaryota</taxon>
        <taxon>Fungi</taxon>
        <taxon>Dikarya</taxon>
        <taxon>Basidiomycota</taxon>
        <taxon>Pucciniomycotina</taxon>
        <taxon>Pucciniomycetes</taxon>
        <taxon>Pucciniales</taxon>
        <taxon>Phakopsoraceae</taxon>
        <taxon>Phakopsora</taxon>
    </lineage>
</organism>
<proteinExistence type="inferred from homology"/>
<evidence type="ECO:0000256" key="4">
    <source>
        <dbReference type="ARBA" id="ARBA00022490"/>
    </source>
</evidence>
<keyword evidence="5 6" id="KW-0539">Nucleus</keyword>
<dbReference type="GO" id="GO:0000027">
    <property type="term" value="P:ribosomal large subunit assembly"/>
    <property type="evidence" value="ECO:0007669"/>
    <property type="project" value="InterPro"/>
</dbReference>
<sequence>MPKSKRSTIVNLTKTNKKTKESKSRLIDRLRLISDQFKFCWLFEVENVRNNHLQEIRSSWKQSKIFIGKNALMRIGLGVKVEDEHLPGLSELSNLIEGNVGLLFTDESPRVVLDWFDDYIRDEYARKGNLATETVELPEGPVMIKQMNEDPIVAPGSLEVQLRNLGLPTKLERGVPRLSSSFEICKLGEKLDTEKANLLRILGYQMAKFRINLLNVWVKDRCKTFGVQQIRDELAKEIL</sequence>
<evidence type="ECO:0000259" key="7">
    <source>
        <dbReference type="Pfam" id="PF17777"/>
    </source>
</evidence>
<dbReference type="EMBL" id="CALTRL010001148">
    <property type="protein sequence ID" value="CAH7671171.1"/>
    <property type="molecule type" value="Genomic_DNA"/>
</dbReference>
<evidence type="ECO:0000256" key="1">
    <source>
        <dbReference type="ARBA" id="ARBA00004046"/>
    </source>
</evidence>
<dbReference type="InterPro" id="IPR040637">
    <property type="entry name" value="Ribosomal_uL10-like_insert"/>
</dbReference>
<dbReference type="InterPro" id="IPR051742">
    <property type="entry name" value="Ribosome_Assembly_uL10"/>
</dbReference>
<comment type="caution">
    <text evidence="8">The sequence shown here is derived from an EMBL/GenBank/DDBJ whole genome shotgun (WGS) entry which is preliminary data.</text>
</comment>
<keyword evidence="8" id="KW-0689">Ribosomal protein</keyword>
<reference evidence="8" key="1">
    <citation type="submission" date="2022-06" db="EMBL/GenBank/DDBJ databases">
        <authorList>
            <consortium name="SYNGENTA / RWTH Aachen University"/>
        </authorList>
    </citation>
    <scope>NUCLEOTIDE SEQUENCE</scope>
</reference>
<accession>A0AAV0ASN9</accession>
<dbReference type="FunFam" id="3.90.105.20:FF:000003">
    <property type="entry name" value="Ribosome assembly factor mrt4"/>
    <property type="match status" value="1"/>
</dbReference>